<feature type="transmembrane region" description="Helical" evidence="7">
    <location>
        <begin position="94"/>
        <end position="121"/>
    </location>
</feature>
<accession>A0ABW3NN07</accession>
<protein>
    <submittedName>
        <fullName evidence="9">SLC13 family permease</fullName>
    </submittedName>
</protein>
<organism evidence="9 10">
    <name type="scientific">Salegentibacter chungangensis</name>
    <dbReference type="NCBI Taxonomy" id="1335724"/>
    <lineage>
        <taxon>Bacteria</taxon>
        <taxon>Pseudomonadati</taxon>
        <taxon>Bacteroidota</taxon>
        <taxon>Flavobacteriia</taxon>
        <taxon>Flavobacteriales</taxon>
        <taxon>Flavobacteriaceae</taxon>
        <taxon>Salegentibacter</taxon>
    </lineage>
</organism>
<feature type="transmembrane region" description="Helical" evidence="7">
    <location>
        <begin position="54"/>
        <end position="74"/>
    </location>
</feature>
<dbReference type="SUPFAM" id="SSF116726">
    <property type="entry name" value="TrkA C-terminal domain-like"/>
    <property type="match status" value="2"/>
</dbReference>
<keyword evidence="3 7" id="KW-0812">Transmembrane</keyword>
<feature type="transmembrane region" description="Helical" evidence="7">
    <location>
        <begin position="133"/>
        <end position="152"/>
    </location>
</feature>
<evidence type="ECO:0000256" key="3">
    <source>
        <dbReference type="ARBA" id="ARBA00022692"/>
    </source>
</evidence>
<keyword evidence="6 7" id="KW-0472">Membrane</keyword>
<feature type="transmembrane region" description="Helical" evidence="7">
    <location>
        <begin position="440"/>
        <end position="458"/>
    </location>
</feature>
<gene>
    <name evidence="9" type="ORF">ACFQ3Q_04720</name>
</gene>
<evidence type="ECO:0000313" key="10">
    <source>
        <dbReference type="Proteomes" id="UP001597131"/>
    </source>
</evidence>
<evidence type="ECO:0000256" key="5">
    <source>
        <dbReference type="ARBA" id="ARBA00022989"/>
    </source>
</evidence>
<comment type="caution">
    <text evidence="9">The sequence shown here is derived from an EMBL/GenBank/DDBJ whole genome shotgun (WGS) entry which is preliminary data.</text>
</comment>
<feature type="domain" description="RCK C-terminal" evidence="8">
    <location>
        <begin position="293"/>
        <end position="377"/>
    </location>
</feature>
<sequence>MEIIVVISLLVLAIILFASEKFSVDVVTIGLLVILALSGIITPREAFEGFSNDFIIILASIFVISGALSETGLLNKLGSRMIKSIRSKTIFIGYTMFITGALSAFMNNTTVTALVTGPVVGISRKLGISPSKVLIPVAYASILGGTCTLIGTSTNVAVSGYIESAGLEPLTFFEIFWIGLILFGTGFIFLLVFGNKILPNYSGASIDKEYNFKQYLSEIIIPQDSDLVGQRAFTSDLSKLDIKIFKIIRAKKEIIPNQHTLLEKNDILLIECQINDLIRIKESAGIEVLADMISRSELQSDQVTLLELLIIPSSKLLDKTLKEVKFRQNYNLVVLGIHRLGGKVSEKIGNVRFRIGDVLLVQGTEESVEAVRNSKDFSILGDYRVNMFKERKGVFAASIFLLAVILGSLQIVPLSIAFLTAALLTVVSGAINVERAYELMNWKLLILIGGMSAFGTAMENSGASNFLAENIMNLLGDFGEMYILAGFVILVILLTQPMSNAAAALVVLPIALETAELLNADPRSFAIAIMLGASVSLITPFEPSCILVYAPGRYKFIDFLKAGLPLTLILLIIILLLVPIIWPLR</sequence>
<dbReference type="Proteomes" id="UP001597131">
    <property type="component" value="Unassembled WGS sequence"/>
</dbReference>
<evidence type="ECO:0000313" key="9">
    <source>
        <dbReference type="EMBL" id="MFD1095043.1"/>
    </source>
</evidence>
<dbReference type="Gene3D" id="3.30.70.1450">
    <property type="entry name" value="Regulator of K+ conductance, C-terminal domain"/>
    <property type="match status" value="2"/>
</dbReference>
<dbReference type="Pfam" id="PF02080">
    <property type="entry name" value="TrkA_C"/>
    <property type="match status" value="2"/>
</dbReference>
<keyword evidence="5 7" id="KW-1133">Transmembrane helix</keyword>
<dbReference type="InterPro" id="IPR006037">
    <property type="entry name" value="RCK_C"/>
</dbReference>
<feature type="transmembrane region" description="Helical" evidence="7">
    <location>
        <begin position="478"/>
        <end position="494"/>
    </location>
</feature>
<dbReference type="EMBL" id="JBHTLI010000001">
    <property type="protein sequence ID" value="MFD1095043.1"/>
    <property type="molecule type" value="Genomic_DNA"/>
</dbReference>
<name>A0ABW3NN07_9FLAO</name>
<evidence type="ECO:0000256" key="1">
    <source>
        <dbReference type="ARBA" id="ARBA00004141"/>
    </source>
</evidence>
<dbReference type="InterPro" id="IPR004680">
    <property type="entry name" value="Cit_transptr-like_dom"/>
</dbReference>
<feature type="domain" description="RCK C-terminal" evidence="8">
    <location>
        <begin position="204"/>
        <end position="286"/>
    </location>
</feature>
<evidence type="ECO:0000256" key="7">
    <source>
        <dbReference type="SAM" id="Phobius"/>
    </source>
</evidence>
<keyword evidence="4" id="KW-0677">Repeat</keyword>
<dbReference type="Pfam" id="PF03600">
    <property type="entry name" value="CitMHS"/>
    <property type="match status" value="1"/>
</dbReference>
<feature type="transmembrane region" description="Helical" evidence="7">
    <location>
        <begin position="393"/>
        <end position="410"/>
    </location>
</feature>
<feature type="transmembrane region" description="Helical" evidence="7">
    <location>
        <begin position="525"/>
        <end position="550"/>
    </location>
</feature>
<reference evidence="10" key="1">
    <citation type="journal article" date="2019" name="Int. J. Syst. Evol. Microbiol.">
        <title>The Global Catalogue of Microorganisms (GCM) 10K type strain sequencing project: providing services to taxonomists for standard genome sequencing and annotation.</title>
        <authorList>
            <consortium name="The Broad Institute Genomics Platform"/>
            <consortium name="The Broad Institute Genome Sequencing Center for Infectious Disease"/>
            <person name="Wu L."/>
            <person name="Ma J."/>
        </authorList>
    </citation>
    <scope>NUCLEOTIDE SEQUENCE [LARGE SCALE GENOMIC DNA]</scope>
    <source>
        <strain evidence="10">CCUG 64793</strain>
    </source>
</reference>
<dbReference type="PROSITE" id="PS51202">
    <property type="entry name" value="RCK_C"/>
    <property type="match status" value="2"/>
</dbReference>
<feature type="transmembrane region" description="Helical" evidence="7">
    <location>
        <begin position="562"/>
        <end position="582"/>
    </location>
</feature>
<evidence type="ECO:0000259" key="8">
    <source>
        <dbReference type="PROSITE" id="PS51202"/>
    </source>
</evidence>
<evidence type="ECO:0000256" key="4">
    <source>
        <dbReference type="ARBA" id="ARBA00022737"/>
    </source>
</evidence>
<proteinExistence type="predicted"/>
<comment type="subcellular location">
    <subcellularLocation>
        <location evidence="1">Membrane</location>
        <topology evidence="1">Multi-pass membrane protein</topology>
    </subcellularLocation>
</comment>
<feature type="transmembrane region" description="Helical" evidence="7">
    <location>
        <begin position="28"/>
        <end position="47"/>
    </location>
</feature>
<dbReference type="InterPro" id="IPR051679">
    <property type="entry name" value="DASS-Related_Transporters"/>
</dbReference>
<keyword evidence="10" id="KW-1185">Reference proteome</keyword>
<feature type="transmembrane region" description="Helical" evidence="7">
    <location>
        <begin position="172"/>
        <end position="193"/>
    </location>
</feature>
<dbReference type="InterPro" id="IPR036721">
    <property type="entry name" value="RCK_C_sf"/>
</dbReference>
<evidence type="ECO:0000256" key="2">
    <source>
        <dbReference type="ARBA" id="ARBA00022448"/>
    </source>
</evidence>
<dbReference type="PANTHER" id="PTHR43652">
    <property type="entry name" value="BASIC AMINO ACID ANTIPORTER YFCC-RELATED"/>
    <property type="match status" value="1"/>
</dbReference>
<keyword evidence="2" id="KW-0813">Transport</keyword>
<evidence type="ECO:0000256" key="6">
    <source>
        <dbReference type="ARBA" id="ARBA00023136"/>
    </source>
</evidence>
<feature type="transmembrane region" description="Helical" evidence="7">
    <location>
        <begin position="416"/>
        <end position="433"/>
    </location>
</feature>
<dbReference type="PANTHER" id="PTHR43652:SF2">
    <property type="entry name" value="BASIC AMINO ACID ANTIPORTER YFCC-RELATED"/>
    <property type="match status" value="1"/>
</dbReference>
<dbReference type="RefSeq" id="WP_380743437.1">
    <property type="nucleotide sequence ID" value="NZ_JBHTLI010000001.1"/>
</dbReference>